<reference evidence="1" key="1">
    <citation type="submission" date="2014-07" db="EMBL/GenBank/DDBJ databases">
        <authorList>
            <person name="Martin A.A"/>
            <person name="De Silva N."/>
        </authorList>
    </citation>
    <scope>NUCLEOTIDE SEQUENCE</scope>
</reference>
<sequence length="73" mass="8407">MPIAGIEPTSPRPQRGVLTTILNRPRSSDLSFQNFSLGSLRIKIEYFLQFCKNNVFNFYTHEVVSNSINRIMT</sequence>
<dbReference type="WBParaSite" id="SVE_0439500.1">
    <property type="protein sequence ID" value="SVE_0439500.1"/>
    <property type="gene ID" value="SVE_0439500"/>
</dbReference>
<dbReference type="AlphaFoldDB" id="A0A0K0F6F1"/>
<accession>A0A0K0F6F1</accession>
<reference evidence="2" key="2">
    <citation type="submission" date="2015-08" db="UniProtKB">
        <authorList>
            <consortium name="WormBaseParasite"/>
        </authorList>
    </citation>
    <scope>IDENTIFICATION</scope>
</reference>
<evidence type="ECO:0000313" key="2">
    <source>
        <dbReference type="WBParaSite" id="SVE_0439500.1"/>
    </source>
</evidence>
<name>A0A0K0F6F1_STRVS</name>
<organism evidence="1 2">
    <name type="scientific">Strongyloides venezuelensis</name>
    <name type="common">Threadworm</name>
    <dbReference type="NCBI Taxonomy" id="75913"/>
    <lineage>
        <taxon>Eukaryota</taxon>
        <taxon>Metazoa</taxon>
        <taxon>Ecdysozoa</taxon>
        <taxon>Nematoda</taxon>
        <taxon>Chromadorea</taxon>
        <taxon>Rhabditida</taxon>
        <taxon>Tylenchina</taxon>
        <taxon>Panagrolaimomorpha</taxon>
        <taxon>Strongyloidoidea</taxon>
        <taxon>Strongyloididae</taxon>
        <taxon>Strongyloides</taxon>
    </lineage>
</organism>
<proteinExistence type="predicted"/>
<evidence type="ECO:0000313" key="1">
    <source>
        <dbReference type="Proteomes" id="UP000035680"/>
    </source>
</evidence>
<dbReference type="Proteomes" id="UP000035680">
    <property type="component" value="Unassembled WGS sequence"/>
</dbReference>
<keyword evidence="1" id="KW-1185">Reference proteome</keyword>
<protein>
    <submittedName>
        <fullName evidence="2">Uncharacterized protein</fullName>
    </submittedName>
</protein>